<gene>
    <name evidence="2" type="primary">LOC113147230</name>
</gene>
<dbReference type="Proteomes" id="UP000515125">
    <property type="component" value="Unplaced"/>
</dbReference>
<organism evidence="1 2">
    <name type="scientific">Cyclospora cayetanensis</name>
    <dbReference type="NCBI Taxonomy" id="88456"/>
    <lineage>
        <taxon>Eukaryota</taxon>
        <taxon>Sar</taxon>
        <taxon>Alveolata</taxon>
        <taxon>Apicomplexa</taxon>
        <taxon>Conoidasida</taxon>
        <taxon>Coccidia</taxon>
        <taxon>Eucoccidiorida</taxon>
        <taxon>Eimeriorina</taxon>
        <taxon>Eimeriidae</taxon>
        <taxon>Cyclospora</taxon>
    </lineage>
</organism>
<evidence type="ECO:0000313" key="1">
    <source>
        <dbReference type="Proteomes" id="UP000515125"/>
    </source>
</evidence>
<dbReference type="GeneID" id="113147230"/>
<accession>A0A6P6RZD6</accession>
<reference evidence="2" key="1">
    <citation type="submission" date="2025-08" db="UniProtKB">
        <authorList>
            <consortium name="RefSeq"/>
        </authorList>
    </citation>
    <scope>IDENTIFICATION</scope>
</reference>
<feature type="non-terminal residue" evidence="2">
    <location>
        <position position="1"/>
    </location>
</feature>
<keyword evidence="1" id="KW-1185">Reference proteome</keyword>
<dbReference type="AlphaFoldDB" id="A0A6P6RZD6"/>
<sequence length="154" mass="15933">AAAAASASCRLAAAPAAAAAAASSLAAAVTLRRVAASAVAAAATAMCSCRLNSSLSPHTNLKVQVCAGEIKVSAKSRGLSVRLNIHSKAMNFVLWAFSGVSAYKRAGTRTGKSKVFVIPTSLFVRNHEDKVSPTLVSAYLMRLRWAESARQTAE</sequence>
<dbReference type="RefSeq" id="XP_026192894.1">
    <property type="nucleotide sequence ID" value="XM_026337109.1"/>
</dbReference>
<evidence type="ECO:0000313" key="2">
    <source>
        <dbReference type="RefSeq" id="XP_026192894.1"/>
    </source>
</evidence>
<protein>
    <submittedName>
        <fullName evidence="2">Uncharacterized protein LOC113147230</fullName>
    </submittedName>
</protein>
<proteinExistence type="predicted"/>
<name>A0A6P6RZD6_9EIME</name>